<proteinExistence type="predicted"/>
<sequence>MSQQTYKNIEGYRNFWLAATPVIDGAVRTIGLHRTLPPLYKTAKVIGVLNIAIPTLILAVIEEV</sequence>
<dbReference type="AlphaFoldDB" id="U5QN91"/>
<dbReference type="Proteomes" id="UP000017396">
    <property type="component" value="Chromosome"/>
</dbReference>
<dbReference type="HOGENOM" id="CLU_2861417_0_0_3"/>
<dbReference type="EMBL" id="CP003587">
    <property type="protein sequence ID" value="AGY59074.1"/>
    <property type="molecule type" value="Genomic_DNA"/>
</dbReference>
<organism evidence="1 2">
    <name type="scientific">Gloeobacter kilaueensis (strain ATCC BAA-2537 / CCAP 1431/1 / ULC 316 / JS1)</name>
    <dbReference type="NCBI Taxonomy" id="1183438"/>
    <lineage>
        <taxon>Bacteria</taxon>
        <taxon>Bacillati</taxon>
        <taxon>Cyanobacteriota</taxon>
        <taxon>Cyanophyceae</taxon>
        <taxon>Gloeobacterales</taxon>
        <taxon>Gloeobacteraceae</taxon>
        <taxon>Gloeobacter</taxon>
    </lineage>
</organism>
<gene>
    <name evidence="1" type="ORF">GKIL_2828</name>
</gene>
<protein>
    <submittedName>
        <fullName evidence="1">Uncharacterized protein</fullName>
    </submittedName>
</protein>
<accession>U5QN91</accession>
<dbReference type="RefSeq" id="WP_023174292.1">
    <property type="nucleotide sequence ID" value="NC_022600.1"/>
</dbReference>
<dbReference type="KEGG" id="glj:GKIL_2828"/>
<evidence type="ECO:0000313" key="2">
    <source>
        <dbReference type="Proteomes" id="UP000017396"/>
    </source>
</evidence>
<keyword evidence="2" id="KW-1185">Reference proteome</keyword>
<evidence type="ECO:0000313" key="1">
    <source>
        <dbReference type="EMBL" id="AGY59074.1"/>
    </source>
</evidence>
<name>U5QN91_GLOK1</name>
<reference evidence="1 2" key="1">
    <citation type="journal article" date="2013" name="PLoS ONE">
        <title>Cultivation and Complete Genome Sequencing of Gloeobacter kilaueensis sp. nov., from a Lava Cave in Kilauea Caldera, Hawai'i.</title>
        <authorList>
            <person name="Saw J.H."/>
            <person name="Schatz M."/>
            <person name="Brown M.V."/>
            <person name="Kunkel D.D."/>
            <person name="Foster J.S."/>
            <person name="Shick H."/>
            <person name="Christensen S."/>
            <person name="Hou S."/>
            <person name="Wan X."/>
            <person name="Donachie S.P."/>
        </authorList>
    </citation>
    <scope>NUCLEOTIDE SEQUENCE [LARGE SCALE GENOMIC DNA]</scope>
    <source>
        <strain evidence="2">JS</strain>
    </source>
</reference>